<evidence type="ECO:0000259" key="1">
    <source>
        <dbReference type="Pfam" id="PF07589"/>
    </source>
</evidence>
<dbReference type="RefSeq" id="WP_090743330.1">
    <property type="nucleotide sequence ID" value="NZ_CZQA01000001.1"/>
</dbReference>
<accession>A0A0S4L484</accession>
<proteinExistence type="predicted"/>
<dbReference type="EMBL" id="CZQA01000001">
    <property type="protein sequence ID" value="CUS32277.1"/>
    <property type="molecule type" value="Genomic_DNA"/>
</dbReference>
<name>A0A0S4L484_9BACT</name>
<evidence type="ECO:0000313" key="3">
    <source>
        <dbReference type="Proteomes" id="UP000199032"/>
    </source>
</evidence>
<evidence type="ECO:0000313" key="2">
    <source>
        <dbReference type="EMBL" id="CUS32277.1"/>
    </source>
</evidence>
<dbReference type="Proteomes" id="UP000199032">
    <property type="component" value="Unassembled WGS sequence"/>
</dbReference>
<dbReference type="NCBIfam" id="TIGR02595">
    <property type="entry name" value="PEP_CTERM"/>
    <property type="match status" value="1"/>
</dbReference>
<protein>
    <recommendedName>
        <fullName evidence="1">Ice-binding protein C-terminal domain-containing protein</fullName>
    </recommendedName>
</protein>
<dbReference type="OrthoDB" id="7572621at2"/>
<feature type="domain" description="Ice-binding protein C-terminal" evidence="1">
    <location>
        <begin position="162"/>
        <end position="185"/>
    </location>
</feature>
<dbReference type="AlphaFoldDB" id="A0A0S4L484"/>
<dbReference type="Pfam" id="PF07589">
    <property type="entry name" value="PEP-CTERM"/>
    <property type="match status" value="1"/>
</dbReference>
<keyword evidence="3" id="KW-1185">Reference proteome</keyword>
<sequence>MIRLIGCFSVAILCCIISVPVVGAVPITYNVSFSASSFGISTGTDPAPVDPVTGSFTITLDPTVTVVDETAGIALSTLNISLGSALAYNFDASTQLLIVGGIETGAESIQILPSTDDFYLHISNFVGAPVFSFFEYTQTAVSGNNSFLAAGGSVNSVNTSSPVPEPATVLLLAAGLVGVGVWRSRVGKDKA</sequence>
<dbReference type="InterPro" id="IPR013424">
    <property type="entry name" value="Ice-binding_C"/>
</dbReference>
<gene>
    <name evidence="2" type="ORF">COMA1_10544</name>
</gene>
<reference evidence="2 3" key="1">
    <citation type="submission" date="2015-10" db="EMBL/GenBank/DDBJ databases">
        <authorList>
            <person name="Gilbert D.G."/>
        </authorList>
    </citation>
    <scope>NUCLEOTIDE SEQUENCE [LARGE SCALE GENOMIC DNA]</scope>
    <source>
        <strain evidence="2">COMA1</strain>
    </source>
</reference>
<organism evidence="2 3">
    <name type="scientific">Candidatus Nitrospira nitrosa</name>
    <dbReference type="NCBI Taxonomy" id="1742972"/>
    <lineage>
        <taxon>Bacteria</taxon>
        <taxon>Pseudomonadati</taxon>
        <taxon>Nitrospirota</taxon>
        <taxon>Nitrospiria</taxon>
        <taxon>Nitrospirales</taxon>
        <taxon>Nitrospiraceae</taxon>
        <taxon>Nitrospira</taxon>
    </lineage>
</organism>